<dbReference type="Proteomes" id="UP000632659">
    <property type="component" value="Unassembled WGS sequence"/>
</dbReference>
<keyword evidence="14" id="KW-1185">Reference proteome</keyword>
<feature type="domain" description="Thiolase C-terminal" evidence="12">
    <location>
        <begin position="271"/>
        <end position="394"/>
    </location>
</feature>
<feature type="active site" description="Proton acceptor" evidence="9">
    <location>
        <position position="352"/>
    </location>
</feature>
<dbReference type="PROSITE" id="PS00098">
    <property type="entry name" value="THIOLASE_1"/>
    <property type="match status" value="1"/>
</dbReference>
<dbReference type="GO" id="GO:0005737">
    <property type="term" value="C:cytoplasm"/>
    <property type="evidence" value="ECO:0007669"/>
    <property type="project" value="UniProtKB-SubCell"/>
</dbReference>
<evidence type="ECO:0000256" key="7">
    <source>
        <dbReference type="ARBA" id="ARBA00044137"/>
    </source>
</evidence>
<dbReference type="Pfam" id="PF02803">
    <property type="entry name" value="Thiolase_C"/>
    <property type="match status" value="1"/>
</dbReference>
<dbReference type="InterPro" id="IPR020617">
    <property type="entry name" value="Thiolase_C"/>
</dbReference>
<organism evidence="13 14">
    <name type="scientific">Massiliimalia timonensis</name>
    <dbReference type="NCBI Taxonomy" id="1987501"/>
    <lineage>
        <taxon>Bacteria</taxon>
        <taxon>Bacillati</taxon>
        <taxon>Bacillota</taxon>
        <taxon>Clostridia</taxon>
        <taxon>Eubacteriales</taxon>
        <taxon>Oscillospiraceae</taxon>
        <taxon>Massiliimalia</taxon>
    </lineage>
</organism>
<dbReference type="PANTHER" id="PTHR18919">
    <property type="entry name" value="ACETYL-COA C-ACYLTRANSFERASE"/>
    <property type="match status" value="1"/>
</dbReference>
<evidence type="ECO:0000313" key="14">
    <source>
        <dbReference type="Proteomes" id="UP000632659"/>
    </source>
</evidence>
<feature type="active site" description="Proton acceptor" evidence="9">
    <location>
        <position position="382"/>
    </location>
</feature>
<evidence type="ECO:0000256" key="4">
    <source>
        <dbReference type="ARBA" id="ARBA00022679"/>
    </source>
</evidence>
<evidence type="ECO:0000259" key="11">
    <source>
        <dbReference type="Pfam" id="PF00108"/>
    </source>
</evidence>
<dbReference type="PIRSF" id="PIRSF000429">
    <property type="entry name" value="Ac-CoA_Ac_transf"/>
    <property type="match status" value="1"/>
</dbReference>
<feature type="active site" description="Acyl-thioester intermediate" evidence="9">
    <location>
        <position position="89"/>
    </location>
</feature>
<dbReference type="Gene3D" id="3.40.47.10">
    <property type="match status" value="2"/>
</dbReference>
<keyword evidence="4 10" id="KW-0808">Transferase</keyword>
<dbReference type="InterPro" id="IPR020615">
    <property type="entry name" value="Thiolase_acyl_enz_int_AS"/>
</dbReference>
<reference evidence="13" key="1">
    <citation type="submission" date="2020-08" db="EMBL/GenBank/DDBJ databases">
        <title>Genome public.</title>
        <authorList>
            <person name="Liu C."/>
            <person name="Sun Q."/>
        </authorList>
    </citation>
    <scope>NUCLEOTIDE SEQUENCE</scope>
    <source>
        <strain evidence="13">NSJ-15</strain>
    </source>
</reference>
<protein>
    <recommendedName>
        <fullName evidence="7">Acetyl-CoA acetyltransferase</fullName>
        <ecNumber evidence="3">2.3.1.9</ecNumber>
    </recommendedName>
    <alternativeName>
        <fullName evidence="6">Acetoacetyl-CoA thiolase</fullName>
    </alternativeName>
</protein>
<sequence length="397" mass="41455">MFENAVIVSAARTAVGGFGGSLKTKSTVDLGTIAVQEAIKRAGIDAKEVDEAVIGCVGQYGVNAFLARLVAVKAGCDIASSGQTVNRLCASGLQAIVTAAMTVDHGDADVCVAGGAESMSNFPFSSSGARWGIRMGDSVLKDDLTTALCEPFTGTSTHIAITAENIAAKYGITREEADAYALEGQQKARRAIDAGEFEEEIVPVEIKTKKDTFVFKTDEHPRETSMEKLAKLRPIVKADGIVTAGNASGINDAAAAVVVMSEAKAKELGCKPLVKIVDYAVAGVDPSYMGMGPVASTQKLMEKVKDKGITLDQIGMVELNEAFAPQAIACIRELGLNPDIVNVNGSGISLGHPIGATGAVISVKLIHQMKRKNIRYGLATLCIGGGQGMSVLFENMQ</sequence>
<dbReference type="OrthoDB" id="9764892at2"/>
<dbReference type="RefSeq" id="WP_093988336.1">
    <property type="nucleotide sequence ID" value="NZ_FYDD01000003.1"/>
</dbReference>
<gene>
    <name evidence="13" type="ORF">H8702_02130</name>
</gene>
<dbReference type="NCBIfam" id="TIGR01930">
    <property type="entry name" value="AcCoA-C-Actrans"/>
    <property type="match status" value="1"/>
</dbReference>
<evidence type="ECO:0000256" key="1">
    <source>
        <dbReference type="ARBA" id="ARBA00004496"/>
    </source>
</evidence>
<evidence type="ECO:0000256" key="2">
    <source>
        <dbReference type="ARBA" id="ARBA00010982"/>
    </source>
</evidence>
<comment type="similarity">
    <text evidence="2 10">Belongs to the thiolase-like superfamily. Thiolase family.</text>
</comment>
<evidence type="ECO:0000256" key="10">
    <source>
        <dbReference type="RuleBase" id="RU003557"/>
    </source>
</evidence>
<dbReference type="EMBL" id="JACRTL010000001">
    <property type="protein sequence ID" value="MBC8609918.1"/>
    <property type="molecule type" value="Genomic_DNA"/>
</dbReference>
<dbReference type="FunFam" id="3.40.47.10:FF:000010">
    <property type="entry name" value="Acetyl-CoA acetyltransferase (Thiolase)"/>
    <property type="match status" value="1"/>
</dbReference>
<dbReference type="CDD" id="cd00751">
    <property type="entry name" value="thiolase"/>
    <property type="match status" value="1"/>
</dbReference>
<keyword evidence="5 10" id="KW-0012">Acyltransferase</keyword>
<dbReference type="EC" id="2.3.1.9" evidence="3"/>
<dbReference type="PANTHER" id="PTHR18919:SF107">
    <property type="entry name" value="ACETYL-COA ACETYLTRANSFERASE, CYTOSOLIC"/>
    <property type="match status" value="1"/>
</dbReference>
<evidence type="ECO:0000256" key="8">
    <source>
        <dbReference type="ARBA" id="ARBA00051550"/>
    </source>
</evidence>
<comment type="catalytic activity">
    <reaction evidence="8">
        <text>2 acetyl-CoA = acetoacetyl-CoA + CoA</text>
        <dbReference type="Rhea" id="RHEA:21036"/>
        <dbReference type="ChEBI" id="CHEBI:57286"/>
        <dbReference type="ChEBI" id="CHEBI:57287"/>
        <dbReference type="ChEBI" id="CHEBI:57288"/>
        <dbReference type="EC" id="2.3.1.9"/>
    </reaction>
</comment>
<proteinExistence type="inferred from homology"/>
<dbReference type="InterPro" id="IPR020610">
    <property type="entry name" value="Thiolase_AS"/>
</dbReference>
<evidence type="ECO:0000256" key="9">
    <source>
        <dbReference type="PIRSR" id="PIRSR000429-1"/>
    </source>
</evidence>
<comment type="caution">
    <text evidence="13">The sequence shown here is derived from an EMBL/GenBank/DDBJ whole genome shotgun (WGS) entry which is preliminary data.</text>
</comment>
<evidence type="ECO:0000256" key="5">
    <source>
        <dbReference type="ARBA" id="ARBA00023315"/>
    </source>
</evidence>
<evidence type="ECO:0000256" key="6">
    <source>
        <dbReference type="ARBA" id="ARBA00030755"/>
    </source>
</evidence>
<feature type="domain" description="Thiolase N-terminal" evidence="11">
    <location>
        <begin position="6"/>
        <end position="262"/>
    </location>
</feature>
<dbReference type="InterPro" id="IPR016039">
    <property type="entry name" value="Thiolase-like"/>
</dbReference>
<dbReference type="SUPFAM" id="SSF53901">
    <property type="entry name" value="Thiolase-like"/>
    <property type="match status" value="2"/>
</dbReference>
<name>A0A8J6P2Q1_9FIRM</name>
<dbReference type="Pfam" id="PF00108">
    <property type="entry name" value="Thiolase_N"/>
    <property type="match status" value="1"/>
</dbReference>
<accession>A0A8J6P2Q1</accession>
<dbReference type="InterPro" id="IPR002155">
    <property type="entry name" value="Thiolase"/>
</dbReference>
<comment type="subcellular location">
    <subcellularLocation>
        <location evidence="1">Cytoplasm</location>
    </subcellularLocation>
</comment>
<evidence type="ECO:0000313" key="13">
    <source>
        <dbReference type="EMBL" id="MBC8609918.1"/>
    </source>
</evidence>
<evidence type="ECO:0000259" key="12">
    <source>
        <dbReference type="Pfam" id="PF02803"/>
    </source>
</evidence>
<dbReference type="GO" id="GO:0003985">
    <property type="term" value="F:acetyl-CoA C-acetyltransferase activity"/>
    <property type="evidence" value="ECO:0007669"/>
    <property type="project" value="UniProtKB-EC"/>
</dbReference>
<evidence type="ECO:0000256" key="3">
    <source>
        <dbReference type="ARBA" id="ARBA00012705"/>
    </source>
</evidence>
<dbReference type="PROSITE" id="PS00099">
    <property type="entry name" value="THIOLASE_3"/>
    <property type="match status" value="1"/>
</dbReference>
<dbReference type="InterPro" id="IPR020616">
    <property type="entry name" value="Thiolase_N"/>
</dbReference>
<dbReference type="AlphaFoldDB" id="A0A8J6P2Q1"/>